<organism evidence="2">
    <name type="scientific">marine sediment metagenome</name>
    <dbReference type="NCBI Taxonomy" id="412755"/>
    <lineage>
        <taxon>unclassified sequences</taxon>
        <taxon>metagenomes</taxon>
        <taxon>ecological metagenomes</taxon>
    </lineage>
</organism>
<dbReference type="Gene3D" id="3.30.470.30">
    <property type="entry name" value="DNA ligase/mRNA capping enzyme"/>
    <property type="match status" value="1"/>
</dbReference>
<dbReference type="SUPFAM" id="SSF56091">
    <property type="entry name" value="DNA ligase/mRNA capping enzyme, catalytic domain"/>
    <property type="match status" value="1"/>
</dbReference>
<dbReference type="Pfam" id="PF09414">
    <property type="entry name" value="RNA_ligase"/>
    <property type="match status" value="1"/>
</dbReference>
<evidence type="ECO:0000259" key="1">
    <source>
        <dbReference type="Pfam" id="PF09414"/>
    </source>
</evidence>
<dbReference type="InterPro" id="IPR021122">
    <property type="entry name" value="RNA_ligase_dom_REL/Rnl2"/>
</dbReference>
<comment type="caution">
    <text evidence="2">The sequence shown here is derived from an EMBL/GenBank/DDBJ whole genome shotgun (WGS) entry which is preliminary data.</text>
</comment>
<accession>A0A0F9E5S5</accession>
<name>A0A0F9E5S5_9ZZZZ</name>
<dbReference type="AlphaFoldDB" id="A0A0F9E5S5"/>
<sequence length="284" mass="33025">MSYKHVNNLYKDQTILMFKECFAMEKVHGSSSHLTFRNEIVEEPELIYFSGGEKHETFKQLFNGGFLLAKFKEVIKNKINVTIYGEVYGGKCQGMRDTYGNELRFVAFEVKIGDRWLNVLEAEEFVKQFSLEFVAYNKISTELEFIDRERDLDSTQAIRNGMGKGKKREGIVLRPLEEFVDKYGQRVVAKHKRDVFKETKTKREVLDPNKLKVLEQSNAIAEEWVTEMRLSHVLDKIENPCMQKMGEIIGAMAEDVKREAKGEIVWSKETQKAINKRTAFLTKQ</sequence>
<proteinExistence type="predicted"/>
<evidence type="ECO:0000313" key="2">
    <source>
        <dbReference type="EMBL" id="KKL69358.1"/>
    </source>
</evidence>
<gene>
    <name evidence="2" type="ORF">LCGC14_2115790</name>
</gene>
<feature type="non-terminal residue" evidence="2">
    <location>
        <position position="284"/>
    </location>
</feature>
<dbReference type="Gene3D" id="1.10.10.1810">
    <property type="entry name" value="RNA ligase"/>
    <property type="match status" value="1"/>
</dbReference>
<reference evidence="2" key="1">
    <citation type="journal article" date="2015" name="Nature">
        <title>Complex archaea that bridge the gap between prokaryotes and eukaryotes.</title>
        <authorList>
            <person name="Spang A."/>
            <person name="Saw J.H."/>
            <person name="Jorgensen S.L."/>
            <person name="Zaremba-Niedzwiedzka K."/>
            <person name="Martijn J."/>
            <person name="Lind A.E."/>
            <person name="van Eijk R."/>
            <person name="Schleper C."/>
            <person name="Guy L."/>
            <person name="Ettema T.J."/>
        </authorList>
    </citation>
    <scope>NUCLEOTIDE SEQUENCE</scope>
</reference>
<dbReference type="InterPro" id="IPR041948">
    <property type="entry name" value="Rnl1/2_C_sf"/>
</dbReference>
<feature type="domain" description="RNA ligase" evidence="1">
    <location>
        <begin position="20"/>
        <end position="190"/>
    </location>
</feature>
<protein>
    <recommendedName>
        <fullName evidence="1">RNA ligase domain-containing protein</fullName>
    </recommendedName>
</protein>
<dbReference type="EMBL" id="LAZR01026235">
    <property type="protein sequence ID" value="KKL69358.1"/>
    <property type="molecule type" value="Genomic_DNA"/>
</dbReference>